<protein>
    <submittedName>
        <fullName evidence="1">Zn-binding protein involved in type VI secretion</fullName>
    </submittedName>
</protein>
<dbReference type="Proteomes" id="UP001245184">
    <property type="component" value="Unassembled WGS sequence"/>
</dbReference>
<dbReference type="RefSeq" id="WP_370882093.1">
    <property type="nucleotide sequence ID" value="NZ_ATXV01000016.1"/>
</dbReference>
<sequence>MASIPELSAALLRKALDKTKPALVSSGRRRGRKNNARLEMKDEAGRGVIRLNDKTTHGGHVTTASDDFEVMGVPVALEGDKTWCPQCQGTYAILPKDSTRQHLGKAVAYHGTRPSAVRR</sequence>
<organism evidence="1 2">
    <name type="scientific">Paraburkholderia graminis</name>
    <dbReference type="NCBI Taxonomy" id="60548"/>
    <lineage>
        <taxon>Bacteria</taxon>
        <taxon>Pseudomonadati</taxon>
        <taxon>Pseudomonadota</taxon>
        <taxon>Betaproteobacteria</taxon>
        <taxon>Burkholderiales</taxon>
        <taxon>Burkholderiaceae</taxon>
        <taxon>Paraburkholderia</taxon>
    </lineage>
</organism>
<accession>A0ABD5CDJ4</accession>
<name>A0ABD5CDJ4_9BURK</name>
<comment type="caution">
    <text evidence="1">The sequence shown here is derived from an EMBL/GenBank/DDBJ whole genome shotgun (WGS) entry which is preliminary data.</text>
</comment>
<dbReference type="CDD" id="cd14744">
    <property type="entry name" value="PAAR_CT_2"/>
    <property type="match status" value="1"/>
</dbReference>
<dbReference type="AlphaFoldDB" id="A0ABD5CDJ4"/>
<evidence type="ECO:0000313" key="2">
    <source>
        <dbReference type="Proteomes" id="UP001245184"/>
    </source>
</evidence>
<gene>
    <name evidence="1" type="ORF">QF025_000732</name>
</gene>
<evidence type="ECO:0000313" key="1">
    <source>
        <dbReference type="EMBL" id="MDR6202012.1"/>
    </source>
</evidence>
<dbReference type="EMBL" id="JAVIZN010000002">
    <property type="protein sequence ID" value="MDR6202012.1"/>
    <property type="molecule type" value="Genomic_DNA"/>
</dbReference>
<proteinExistence type="predicted"/>
<dbReference type="Pfam" id="PF05488">
    <property type="entry name" value="PAAR_motif"/>
    <property type="match status" value="1"/>
</dbReference>
<reference evidence="1 2" key="1">
    <citation type="submission" date="2023-08" db="EMBL/GenBank/DDBJ databases">
        <title>Genome sequencing of plant associated microbes to promote plant fitness in Sorghum bicolor and Oryza sativa.</title>
        <authorList>
            <person name="Coleman-Derr D."/>
        </authorList>
    </citation>
    <scope>NUCLEOTIDE SEQUENCE [LARGE SCALE GENOMIC DNA]</scope>
    <source>
        <strain evidence="1 2">SLBN-33</strain>
    </source>
</reference>
<dbReference type="InterPro" id="IPR008727">
    <property type="entry name" value="PAAR_motif"/>
</dbReference>